<evidence type="ECO:0008006" key="10">
    <source>
        <dbReference type="Google" id="ProtNLM"/>
    </source>
</evidence>
<gene>
    <name evidence="8" type="primary">LOC112293766</name>
    <name evidence="7" type="ORF">PHYPA_020302</name>
</gene>
<name>A9T038_PHYPA</name>
<dbReference type="HOGENOM" id="CLU_046211_0_0_1"/>
<feature type="transmembrane region" description="Helical" evidence="5">
    <location>
        <begin position="278"/>
        <end position="296"/>
    </location>
</feature>
<evidence type="ECO:0000256" key="1">
    <source>
        <dbReference type="ARBA" id="ARBA00004141"/>
    </source>
</evidence>
<dbReference type="PaxDb" id="3218-PP1S144_110V6.1"/>
<feature type="transmembrane region" description="Helical" evidence="5">
    <location>
        <begin position="316"/>
        <end position="335"/>
    </location>
</feature>
<feature type="transmembrane region" description="Helical" evidence="5">
    <location>
        <begin position="51"/>
        <end position="71"/>
    </location>
</feature>
<dbReference type="FunCoup" id="A9T038">
    <property type="interactions" value="152"/>
</dbReference>
<protein>
    <recommendedName>
        <fullName evidence="10">ZIP family transporter</fullName>
    </recommendedName>
</protein>
<dbReference type="KEGG" id="ppp:112293766"/>
<evidence type="ECO:0000256" key="3">
    <source>
        <dbReference type="ARBA" id="ARBA00022989"/>
    </source>
</evidence>
<keyword evidence="4 5" id="KW-0472">Membrane</keyword>
<keyword evidence="3 5" id="KW-1133">Transmembrane helix</keyword>
<dbReference type="AlphaFoldDB" id="A9T038"/>
<feature type="transmembrane region" description="Helical" evidence="5">
    <location>
        <begin position="185"/>
        <end position="207"/>
    </location>
</feature>
<dbReference type="PANTHER" id="PTHR11040:SF140">
    <property type="entry name" value="ZRT (ZRT), IRT- (IRT-) LIKE PROTEIN TRANSPORTER"/>
    <property type="match status" value="1"/>
</dbReference>
<dbReference type="GO" id="GO:0071577">
    <property type="term" value="P:zinc ion transmembrane transport"/>
    <property type="evidence" value="ECO:0000318"/>
    <property type="project" value="GO_Central"/>
</dbReference>
<feature type="transmembrane region" description="Helical" evidence="5">
    <location>
        <begin position="114"/>
        <end position="136"/>
    </location>
</feature>
<dbReference type="GeneID" id="112293766"/>
<accession>A9T038</accession>
<feature type="signal peptide" evidence="6">
    <location>
        <begin position="1"/>
        <end position="27"/>
    </location>
</feature>
<dbReference type="EnsemblPlants" id="Pp3c16_1220V3.2">
    <property type="protein sequence ID" value="PAC:32984878.CDS.1"/>
    <property type="gene ID" value="Pp3c16_1220"/>
</dbReference>
<reference evidence="7 9" key="1">
    <citation type="journal article" date="2008" name="Science">
        <title>The Physcomitrella genome reveals evolutionary insights into the conquest of land by plants.</title>
        <authorList>
            <person name="Rensing S."/>
            <person name="Lang D."/>
            <person name="Zimmer A."/>
            <person name="Terry A."/>
            <person name="Salamov A."/>
            <person name="Shapiro H."/>
            <person name="Nishiyama T."/>
            <person name="Perroud P.-F."/>
            <person name="Lindquist E."/>
            <person name="Kamisugi Y."/>
            <person name="Tanahashi T."/>
            <person name="Sakakibara K."/>
            <person name="Fujita T."/>
            <person name="Oishi K."/>
            <person name="Shin-I T."/>
            <person name="Kuroki Y."/>
            <person name="Toyoda A."/>
            <person name="Suzuki Y."/>
            <person name="Hashimoto A."/>
            <person name="Yamaguchi K."/>
            <person name="Sugano A."/>
            <person name="Kohara Y."/>
            <person name="Fujiyama A."/>
            <person name="Anterola A."/>
            <person name="Aoki S."/>
            <person name="Ashton N."/>
            <person name="Barbazuk W.B."/>
            <person name="Barker E."/>
            <person name="Bennetzen J."/>
            <person name="Bezanilla M."/>
            <person name="Blankenship R."/>
            <person name="Cho S.H."/>
            <person name="Dutcher S."/>
            <person name="Estelle M."/>
            <person name="Fawcett J.A."/>
            <person name="Gundlach H."/>
            <person name="Hanada K."/>
            <person name="Heyl A."/>
            <person name="Hicks K.A."/>
            <person name="Hugh J."/>
            <person name="Lohr M."/>
            <person name="Mayer K."/>
            <person name="Melkozernov A."/>
            <person name="Murata T."/>
            <person name="Nelson D."/>
            <person name="Pils B."/>
            <person name="Prigge M."/>
            <person name="Reiss B."/>
            <person name="Renner T."/>
            <person name="Rombauts S."/>
            <person name="Rushton P."/>
            <person name="Sanderfoot A."/>
            <person name="Schween G."/>
            <person name="Shiu S.-H."/>
            <person name="Stueber K."/>
            <person name="Theodoulou F.L."/>
            <person name="Tu H."/>
            <person name="Van de Peer Y."/>
            <person name="Verrier P.J."/>
            <person name="Waters E."/>
            <person name="Wood A."/>
            <person name="Yang L."/>
            <person name="Cove D."/>
            <person name="Cuming A."/>
            <person name="Hasebe M."/>
            <person name="Lucas S."/>
            <person name="Mishler D.B."/>
            <person name="Reski R."/>
            <person name="Grigoriev I."/>
            <person name="Quatrano R.S."/>
            <person name="Boore J.L."/>
        </authorList>
    </citation>
    <scope>NUCLEOTIDE SEQUENCE [LARGE SCALE GENOMIC DNA]</scope>
    <source>
        <strain evidence="8 9">cv. Gransden 2004</strain>
    </source>
</reference>
<evidence type="ECO:0000256" key="5">
    <source>
        <dbReference type="SAM" id="Phobius"/>
    </source>
</evidence>
<dbReference type="OMA" id="HEMSHTH"/>
<evidence type="ECO:0000256" key="6">
    <source>
        <dbReference type="SAM" id="SignalP"/>
    </source>
</evidence>
<dbReference type="OrthoDB" id="448280at2759"/>
<dbReference type="RefSeq" id="XP_024399348.1">
    <property type="nucleotide sequence ID" value="XM_024543580.2"/>
</dbReference>
<keyword evidence="9" id="KW-1185">Reference proteome</keyword>
<dbReference type="Gramene" id="Pp3c16_1220V3.2">
    <property type="protein sequence ID" value="PAC:32984878.CDS.1"/>
    <property type="gene ID" value="Pp3c16_1220"/>
</dbReference>
<sequence>MAKMTKLSALRVLLFVWLAAELSLANAHVGHSHSGDSEGPGLRDKSLILTKVYALLIVFFATFLGGISPYFFRWNEAFLVLGTQFAGGVFLATAMIHFLGDSHDVFRRLRPTSFYAYSEMLAVVGYLLTMLADVAIQSVHDRKVSTVQGAHDYLSEKRAAADVESPTESSETKAAIQSSYNLSDAVLLIFALCFHSIFEGIAIGVAATKDDTWTSLWTVSLHKVFAAIAMGIALLRMLPNRPLLQCVLYAFAFAISTPIGVAIGIIINSTVEGRIADWIYAVSMGIATGVFVYVAINHLLAKGHKPNKKVALDRPLWRWAAVVLGATLIGIVMIWD</sequence>
<dbReference type="Proteomes" id="UP000006727">
    <property type="component" value="Chromosome 16"/>
</dbReference>
<dbReference type="GO" id="GO:0005385">
    <property type="term" value="F:zinc ion transmembrane transporter activity"/>
    <property type="evidence" value="ECO:0000318"/>
    <property type="project" value="GO_Central"/>
</dbReference>
<comment type="subcellular location">
    <subcellularLocation>
        <location evidence="1">Membrane</location>
        <topology evidence="1">Multi-pass membrane protein</topology>
    </subcellularLocation>
</comment>
<feature type="transmembrane region" description="Helical" evidence="5">
    <location>
        <begin position="213"/>
        <end position="235"/>
    </location>
</feature>
<dbReference type="eggNOG" id="KOG1558">
    <property type="taxonomic scope" value="Eukaryota"/>
</dbReference>
<dbReference type="EMBL" id="ABEU02000016">
    <property type="protein sequence ID" value="PNR37195.1"/>
    <property type="molecule type" value="Genomic_DNA"/>
</dbReference>
<organism evidence="7">
    <name type="scientific">Physcomitrium patens</name>
    <name type="common">Spreading-leaved earth moss</name>
    <name type="synonym">Physcomitrella patens</name>
    <dbReference type="NCBI Taxonomy" id="3218"/>
    <lineage>
        <taxon>Eukaryota</taxon>
        <taxon>Viridiplantae</taxon>
        <taxon>Streptophyta</taxon>
        <taxon>Embryophyta</taxon>
        <taxon>Bryophyta</taxon>
        <taxon>Bryophytina</taxon>
        <taxon>Bryopsida</taxon>
        <taxon>Funariidae</taxon>
        <taxon>Funariales</taxon>
        <taxon>Funariaceae</taxon>
        <taxon>Physcomitrium</taxon>
    </lineage>
</organism>
<evidence type="ECO:0000256" key="2">
    <source>
        <dbReference type="ARBA" id="ARBA00022692"/>
    </source>
</evidence>
<evidence type="ECO:0000313" key="7">
    <source>
        <dbReference type="EMBL" id="PNR37195.1"/>
    </source>
</evidence>
<dbReference type="PANTHER" id="PTHR11040">
    <property type="entry name" value="ZINC/IRON TRANSPORTER"/>
    <property type="match status" value="1"/>
</dbReference>
<keyword evidence="6" id="KW-0732">Signal</keyword>
<dbReference type="InterPro" id="IPR003689">
    <property type="entry name" value="ZIP"/>
</dbReference>
<reference evidence="7 9" key="2">
    <citation type="journal article" date="2018" name="Plant J.">
        <title>The Physcomitrella patens chromosome-scale assembly reveals moss genome structure and evolution.</title>
        <authorList>
            <person name="Lang D."/>
            <person name="Ullrich K.K."/>
            <person name="Murat F."/>
            <person name="Fuchs J."/>
            <person name="Jenkins J."/>
            <person name="Haas F.B."/>
            <person name="Piednoel M."/>
            <person name="Gundlach H."/>
            <person name="Van Bel M."/>
            <person name="Meyberg R."/>
            <person name="Vives C."/>
            <person name="Morata J."/>
            <person name="Symeonidi A."/>
            <person name="Hiss M."/>
            <person name="Muchero W."/>
            <person name="Kamisugi Y."/>
            <person name="Saleh O."/>
            <person name="Blanc G."/>
            <person name="Decker E.L."/>
            <person name="van Gessel N."/>
            <person name="Grimwood J."/>
            <person name="Hayes R.D."/>
            <person name="Graham S.W."/>
            <person name="Gunter L.E."/>
            <person name="McDaniel S.F."/>
            <person name="Hoernstein S.N.W."/>
            <person name="Larsson A."/>
            <person name="Li F.W."/>
            <person name="Perroud P.F."/>
            <person name="Phillips J."/>
            <person name="Ranjan P."/>
            <person name="Rokshar D.S."/>
            <person name="Rothfels C.J."/>
            <person name="Schneider L."/>
            <person name="Shu S."/>
            <person name="Stevenson D.W."/>
            <person name="Thummler F."/>
            <person name="Tillich M."/>
            <person name="Villarreal Aguilar J.C."/>
            <person name="Widiez T."/>
            <person name="Wong G.K."/>
            <person name="Wymore A."/>
            <person name="Zhang Y."/>
            <person name="Zimmer A.D."/>
            <person name="Quatrano R.S."/>
            <person name="Mayer K.F.X."/>
            <person name="Goodstein D."/>
            <person name="Casacuberta J.M."/>
            <person name="Vandepoele K."/>
            <person name="Reski R."/>
            <person name="Cuming A.C."/>
            <person name="Tuskan G.A."/>
            <person name="Maumus F."/>
            <person name="Salse J."/>
            <person name="Schmutz J."/>
            <person name="Rensing S.A."/>
        </authorList>
    </citation>
    <scope>NUCLEOTIDE SEQUENCE [LARGE SCALE GENOMIC DNA]</scope>
    <source>
        <strain evidence="8 9">cv. Gransden 2004</strain>
    </source>
</reference>
<dbReference type="Gramene" id="Pp3c16_1220V3.1">
    <property type="protein sequence ID" value="PAC:32984877.CDS.1"/>
    <property type="gene ID" value="Pp3c16_1220"/>
</dbReference>
<reference evidence="8" key="3">
    <citation type="submission" date="2020-12" db="UniProtKB">
        <authorList>
            <consortium name="EnsemblPlants"/>
        </authorList>
    </citation>
    <scope>IDENTIFICATION</scope>
</reference>
<dbReference type="EnsemblPlants" id="Pp3c16_1220V3.1">
    <property type="protein sequence ID" value="PAC:32984877.CDS.1"/>
    <property type="gene ID" value="Pp3c16_1220"/>
</dbReference>
<keyword evidence="2 5" id="KW-0812">Transmembrane</keyword>
<evidence type="ECO:0000256" key="4">
    <source>
        <dbReference type="ARBA" id="ARBA00023136"/>
    </source>
</evidence>
<evidence type="ECO:0000313" key="8">
    <source>
        <dbReference type="EnsemblPlants" id="PAC:32984877.CDS.1"/>
    </source>
</evidence>
<proteinExistence type="predicted"/>
<feature type="transmembrane region" description="Helical" evidence="5">
    <location>
        <begin position="78"/>
        <end position="99"/>
    </location>
</feature>
<feature type="transmembrane region" description="Helical" evidence="5">
    <location>
        <begin position="247"/>
        <end position="266"/>
    </location>
</feature>
<dbReference type="Pfam" id="PF02535">
    <property type="entry name" value="Zip"/>
    <property type="match status" value="1"/>
</dbReference>
<dbReference type="GO" id="GO:0016020">
    <property type="term" value="C:membrane"/>
    <property type="evidence" value="ECO:0000318"/>
    <property type="project" value="GO_Central"/>
</dbReference>
<dbReference type="STRING" id="3218.A9T038"/>
<evidence type="ECO:0000313" key="9">
    <source>
        <dbReference type="Proteomes" id="UP000006727"/>
    </source>
</evidence>
<feature type="chain" id="PRO_5014297969" description="ZIP family transporter" evidence="6">
    <location>
        <begin position="28"/>
        <end position="336"/>
    </location>
</feature>